<accession>A0ABR6GQR9</accession>
<reference evidence="1 2" key="1">
    <citation type="submission" date="2020-08" db="EMBL/GenBank/DDBJ databases">
        <title>Genomic Encyclopedia of Type Strains, Phase III (KMG-III): the genomes of soil and plant-associated and newly described type strains.</title>
        <authorList>
            <person name="Whitman W."/>
        </authorList>
    </citation>
    <scope>NUCLEOTIDE SEQUENCE [LARGE SCALE GENOMIC DNA]</scope>
    <source>
        <strain evidence="1 2">CECT 7247</strain>
    </source>
</reference>
<protein>
    <submittedName>
        <fullName evidence="1">Uncharacterized protein</fullName>
    </submittedName>
</protein>
<dbReference type="Proteomes" id="UP000574369">
    <property type="component" value="Unassembled WGS sequence"/>
</dbReference>
<name>A0ABR6GQR9_9BURK</name>
<keyword evidence="2" id="KW-1185">Reference proteome</keyword>
<evidence type="ECO:0000313" key="1">
    <source>
        <dbReference type="EMBL" id="MBB3194365.1"/>
    </source>
</evidence>
<evidence type="ECO:0000313" key="2">
    <source>
        <dbReference type="Proteomes" id="UP000574369"/>
    </source>
</evidence>
<dbReference type="RefSeq" id="WP_088450414.1">
    <property type="nucleotide sequence ID" value="NZ_JACHXO010000002.1"/>
</dbReference>
<gene>
    <name evidence="1" type="ORF">FHS28_001750</name>
</gene>
<dbReference type="EMBL" id="JACHXO010000002">
    <property type="protein sequence ID" value="MBB3194365.1"/>
    <property type="molecule type" value="Genomic_DNA"/>
</dbReference>
<proteinExistence type="predicted"/>
<organism evidence="1 2">
    <name type="scientific">Roseateles terrae</name>
    <dbReference type="NCBI Taxonomy" id="431060"/>
    <lineage>
        <taxon>Bacteria</taxon>
        <taxon>Pseudomonadati</taxon>
        <taxon>Pseudomonadota</taxon>
        <taxon>Betaproteobacteria</taxon>
        <taxon>Burkholderiales</taxon>
        <taxon>Sphaerotilaceae</taxon>
        <taxon>Roseateles</taxon>
    </lineage>
</organism>
<comment type="caution">
    <text evidence="1">The sequence shown here is derived from an EMBL/GenBank/DDBJ whole genome shotgun (WGS) entry which is preliminary data.</text>
</comment>
<sequence length="328" mass="36190">MEPDPAFAPDSGGVQGATLAQAEQVLRGGGWSVVLDHLVPTLLARLPLTHRFRAHCLRVHHEDRVTVYGRPQGTANEIALFRAANGRLDYQFRRSRLPECPQGPDSFLEAAVSIPFGRLKAFHPLIREQLADLMASNAELMRLRLAILERDFPGDHEHLLRVCWVNGRPTPAGEQLLHPCRPQRPVMREDLTRWFHSDLSALRRAPEHLVGEGISVLHAHHLATPLRPTPAGLVLMGETTRSRPRTLQPDTAALLTLRLPELLYVCRTVQGLKRYLACSEAGITSRVSAQDFDAAMAFRDAADQAEILAMPPGCEPRSVGGSAVVGSR</sequence>